<dbReference type="FunFam" id="1.25.40.10:FF:000277">
    <property type="entry name" value="Pentatricopeptide repeat-containing protein, mitochondrial"/>
    <property type="match status" value="1"/>
</dbReference>
<dbReference type="Pfam" id="PF01535">
    <property type="entry name" value="PPR"/>
    <property type="match status" value="6"/>
</dbReference>
<dbReference type="PROSITE" id="PS51375">
    <property type="entry name" value="PPR"/>
    <property type="match status" value="5"/>
</dbReference>
<dbReference type="InterPro" id="IPR046960">
    <property type="entry name" value="PPR_At4g14850-like_plant"/>
</dbReference>
<feature type="repeat" description="PPR" evidence="2">
    <location>
        <begin position="418"/>
        <end position="452"/>
    </location>
</feature>
<feature type="repeat" description="PPR" evidence="2">
    <location>
        <begin position="283"/>
        <end position="313"/>
    </location>
</feature>
<dbReference type="Gene3D" id="1.25.40.10">
    <property type="entry name" value="Tetratricopeptide repeat domain"/>
    <property type="match status" value="4"/>
</dbReference>
<evidence type="ECO:0000256" key="1">
    <source>
        <dbReference type="ARBA" id="ARBA00022737"/>
    </source>
</evidence>
<protein>
    <recommendedName>
        <fullName evidence="5">Chlororespiratory reduction 4</fullName>
    </recommendedName>
</protein>
<sequence length="630" mass="71709">MLTVYTSSYSNQAYNPAFPTLHLLKKCRNSRDINQIHARILTTGLIRNSSLTTKIILNFSSSSHQPLVELSRTIFFSSQQRRNPFLWNLIIKSFSHGLEPEKAILVFILMLNQGGFVYPDTFSFSLVLKACSRLELLKEGLQIHCLIVKSEFGSNDVFVQNSLMNLYLKCGCIKFARLMFDRMLERDSVSWNLMIDGYVKNDMMENALEVFHRMPIEDQNLITWNSIISGCSKFEDGFEFAWGLFNKMPERDLVSWNSMINGCLKCGKLGIASHLFNLMPERDSISWASMLDGYAKSGDIDKARNLFEKIPDSRRDTVTWNAMIDGYIHNGCSKEALQLFHEMWKGSSLVPDQATLAMALSAIAELGYISEGTFIHDYIRRNGLDLSGKLGVAVIDMYSKCGSINNAMWVFENLERKNVDHWNSMINGLAIHGLGHLAFNLLMEMERVSIKPDDITFIGVLNACAHSGMVKEGIICFELMRRVYNLTPKLQHYGCIVDLLGRAAFLKCARNFIEVMPIRPNDVIWRTLLSSCMKHENFEMGIQIAKNLMELDSMKPSSYVLLSNIYAGFGMWSDVNRVRKMMKDRDIRKVPGCSWIELEGNVHEFVIGDASHPEFGEIYSVLDSLCPFNS</sequence>
<dbReference type="Pfam" id="PF20431">
    <property type="entry name" value="E_motif"/>
    <property type="match status" value="1"/>
</dbReference>
<dbReference type="AlphaFoldDB" id="A0AAD4S1M2"/>
<dbReference type="PANTHER" id="PTHR47926:SF456">
    <property type="entry name" value="PENTATRICOPEPTIDE REPEAT-CONTAINING PROTEIN ELI1, CHLOROPLASTIC"/>
    <property type="match status" value="1"/>
</dbReference>
<gene>
    <name evidence="3" type="ORF">MKW98_025152</name>
</gene>
<dbReference type="InterPro" id="IPR046848">
    <property type="entry name" value="E_motif"/>
</dbReference>
<evidence type="ECO:0000256" key="2">
    <source>
        <dbReference type="PROSITE-ProRule" id="PRU00708"/>
    </source>
</evidence>
<dbReference type="InterPro" id="IPR002885">
    <property type="entry name" value="PPR_rpt"/>
</dbReference>
<dbReference type="GO" id="GO:0003723">
    <property type="term" value="F:RNA binding"/>
    <property type="evidence" value="ECO:0007669"/>
    <property type="project" value="InterPro"/>
</dbReference>
<evidence type="ECO:0000313" key="3">
    <source>
        <dbReference type="EMBL" id="KAI3853635.1"/>
    </source>
</evidence>
<evidence type="ECO:0008006" key="5">
    <source>
        <dbReference type="Google" id="ProtNLM"/>
    </source>
</evidence>
<dbReference type="GO" id="GO:0005737">
    <property type="term" value="C:cytoplasm"/>
    <property type="evidence" value="ECO:0007669"/>
    <property type="project" value="UniProtKB-ARBA"/>
</dbReference>
<feature type="repeat" description="PPR" evidence="2">
    <location>
        <begin position="252"/>
        <end position="282"/>
    </location>
</feature>
<proteinExistence type="predicted"/>
<comment type="caution">
    <text evidence="3">The sequence shown here is derived from an EMBL/GenBank/DDBJ whole genome shotgun (WGS) entry which is preliminary data.</text>
</comment>
<dbReference type="InterPro" id="IPR011990">
    <property type="entry name" value="TPR-like_helical_dom_sf"/>
</dbReference>
<dbReference type="Pfam" id="PF13041">
    <property type="entry name" value="PPR_2"/>
    <property type="match status" value="2"/>
</dbReference>
<dbReference type="NCBIfam" id="TIGR00756">
    <property type="entry name" value="PPR"/>
    <property type="match status" value="6"/>
</dbReference>
<keyword evidence="1" id="KW-0677">Repeat</keyword>
<dbReference type="Proteomes" id="UP001202328">
    <property type="component" value="Unassembled WGS sequence"/>
</dbReference>
<keyword evidence="4" id="KW-1185">Reference proteome</keyword>
<dbReference type="PANTHER" id="PTHR47926">
    <property type="entry name" value="PENTATRICOPEPTIDE REPEAT-CONTAINING PROTEIN"/>
    <property type="match status" value="1"/>
</dbReference>
<dbReference type="EMBL" id="JAJJMB010015535">
    <property type="protein sequence ID" value="KAI3853635.1"/>
    <property type="molecule type" value="Genomic_DNA"/>
</dbReference>
<organism evidence="3 4">
    <name type="scientific">Papaver atlanticum</name>
    <dbReference type="NCBI Taxonomy" id="357466"/>
    <lineage>
        <taxon>Eukaryota</taxon>
        <taxon>Viridiplantae</taxon>
        <taxon>Streptophyta</taxon>
        <taxon>Embryophyta</taxon>
        <taxon>Tracheophyta</taxon>
        <taxon>Spermatophyta</taxon>
        <taxon>Magnoliopsida</taxon>
        <taxon>Ranunculales</taxon>
        <taxon>Papaveraceae</taxon>
        <taxon>Papaveroideae</taxon>
        <taxon>Papaver</taxon>
    </lineage>
</organism>
<feature type="repeat" description="PPR" evidence="2">
    <location>
        <begin position="316"/>
        <end position="350"/>
    </location>
</feature>
<evidence type="ECO:0000313" key="4">
    <source>
        <dbReference type="Proteomes" id="UP001202328"/>
    </source>
</evidence>
<feature type="repeat" description="PPR" evidence="2">
    <location>
        <begin position="187"/>
        <end position="221"/>
    </location>
</feature>
<accession>A0AAD4S1M2</accession>
<reference evidence="3" key="1">
    <citation type="submission" date="2022-04" db="EMBL/GenBank/DDBJ databases">
        <title>A functionally conserved STORR gene fusion in Papaver species that diverged 16.8 million years ago.</title>
        <authorList>
            <person name="Catania T."/>
        </authorList>
    </citation>
    <scope>NUCLEOTIDE SEQUENCE</scope>
    <source>
        <strain evidence="3">S-188037</strain>
    </source>
</reference>
<dbReference type="GO" id="GO:0016556">
    <property type="term" value="P:mRNA modification"/>
    <property type="evidence" value="ECO:0007669"/>
    <property type="project" value="UniProtKB-ARBA"/>
</dbReference>
<name>A0AAD4S1M2_9MAGN</name>